<keyword evidence="1" id="KW-0285">Flavoprotein</keyword>
<sequence>MSMILENRLYFGGINLEASPKIARRSLRKRPPAEPENPSRRRSSSWRLSSLSACRVPPQRLYIVPAFALARVTVSPFAVQRRGGCSHQSLAVTPVAVYSPSQIVRGSSCNLLTSIVRAWDYRKPMFVATAMNTLMWRHPLTERHCISIDDLGINLIPPPAGELDDPDFISNT</sequence>
<dbReference type="InterPro" id="IPR036551">
    <property type="entry name" value="Flavin_trans-like"/>
</dbReference>
<dbReference type="PANTHER" id="PTHR14359">
    <property type="entry name" value="HOMO-OLIGOMERIC FLAVIN CONTAINING CYS DECARBOXYLASE FAMILY"/>
    <property type="match status" value="1"/>
</dbReference>
<reference evidence="3 4" key="1">
    <citation type="journal article" date="2023" name="Plants (Basel)">
        <title>Bridging the Gap: Combining Genomics and Transcriptomics Approaches to Understand Stylosanthes scabra, an Orphan Legume from the Brazilian Caatinga.</title>
        <authorList>
            <person name="Ferreira-Neto J.R.C."/>
            <person name="da Silva M.D."/>
            <person name="Binneck E."/>
            <person name="de Melo N.F."/>
            <person name="da Silva R.H."/>
            <person name="de Melo A.L.T.M."/>
            <person name="Pandolfi V."/>
            <person name="Bustamante F.O."/>
            <person name="Brasileiro-Vidal A.C."/>
            <person name="Benko-Iseppon A.M."/>
        </authorList>
    </citation>
    <scope>NUCLEOTIDE SEQUENCE [LARGE SCALE GENOMIC DNA]</scope>
    <source>
        <tissue evidence="3">Leaves</tissue>
    </source>
</reference>
<proteinExistence type="predicted"/>
<keyword evidence="1" id="KW-0288">FMN</keyword>
<dbReference type="Proteomes" id="UP001341840">
    <property type="component" value="Unassembled WGS sequence"/>
</dbReference>
<evidence type="ECO:0000313" key="4">
    <source>
        <dbReference type="Proteomes" id="UP001341840"/>
    </source>
</evidence>
<keyword evidence="2" id="KW-0456">Lyase</keyword>
<gene>
    <name evidence="3" type="ORF">PIB30_071637</name>
</gene>
<organism evidence="3 4">
    <name type="scientific">Stylosanthes scabra</name>
    <dbReference type="NCBI Taxonomy" id="79078"/>
    <lineage>
        <taxon>Eukaryota</taxon>
        <taxon>Viridiplantae</taxon>
        <taxon>Streptophyta</taxon>
        <taxon>Embryophyta</taxon>
        <taxon>Tracheophyta</taxon>
        <taxon>Spermatophyta</taxon>
        <taxon>Magnoliopsida</taxon>
        <taxon>eudicotyledons</taxon>
        <taxon>Gunneridae</taxon>
        <taxon>Pentapetalae</taxon>
        <taxon>rosids</taxon>
        <taxon>fabids</taxon>
        <taxon>Fabales</taxon>
        <taxon>Fabaceae</taxon>
        <taxon>Papilionoideae</taxon>
        <taxon>50 kb inversion clade</taxon>
        <taxon>dalbergioids sensu lato</taxon>
        <taxon>Dalbergieae</taxon>
        <taxon>Pterocarpus clade</taxon>
        <taxon>Stylosanthes</taxon>
    </lineage>
</organism>
<dbReference type="EMBL" id="JASCZI010121660">
    <property type="protein sequence ID" value="MED6162562.1"/>
    <property type="molecule type" value="Genomic_DNA"/>
</dbReference>
<keyword evidence="2" id="KW-0210">Decarboxylase</keyword>
<name>A0ABU6UML4_9FABA</name>
<keyword evidence="4" id="KW-1185">Reference proteome</keyword>
<evidence type="ECO:0008006" key="5">
    <source>
        <dbReference type="Google" id="ProtNLM"/>
    </source>
</evidence>
<dbReference type="SUPFAM" id="SSF52507">
    <property type="entry name" value="Homo-oligomeric flavin-containing Cys decarboxylases, HFCD"/>
    <property type="match status" value="1"/>
</dbReference>
<feature type="non-terminal residue" evidence="3">
    <location>
        <position position="172"/>
    </location>
</feature>
<evidence type="ECO:0000313" key="3">
    <source>
        <dbReference type="EMBL" id="MED6162562.1"/>
    </source>
</evidence>
<accession>A0ABU6UML4</accession>
<evidence type="ECO:0000256" key="2">
    <source>
        <dbReference type="ARBA" id="ARBA00022793"/>
    </source>
</evidence>
<comment type="caution">
    <text evidence="3">The sequence shown here is derived from an EMBL/GenBank/DDBJ whole genome shotgun (WGS) entry which is preliminary data.</text>
</comment>
<protein>
    <recommendedName>
        <fullName evidence="5">Phosphopantothenoylcysteine decarboxylase</fullName>
    </recommendedName>
</protein>
<dbReference type="PANTHER" id="PTHR14359:SF6">
    <property type="entry name" value="PHOSPHOPANTOTHENOYLCYSTEINE DECARBOXYLASE"/>
    <property type="match status" value="1"/>
</dbReference>
<evidence type="ECO:0000256" key="1">
    <source>
        <dbReference type="ARBA" id="ARBA00022643"/>
    </source>
</evidence>
<dbReference type="Gene3D" id="3.40.50.1950">
    <property type="entry name" value="Flavin prenyltransferase-like"/>
    <property type="match status" value="1"/>
</dbReference>